<dbReference type="InterPro" id="IPR043129">
    <property type="entry name" value="ATPase_NBD"/>
</dbReference>
<dbReference type="PANTHER" id="PTHR34847">
    <property type="entry name" value="NODULATION PROTEIN U"/>
    <property type="match status" value="1"/>
</dbReference>
<dbReference type="EMBL" id="CP023700">
    <property type="protein sequence ID" value="QEU83899.1"/>
    <property type="molecule type" value="Genomic_DNA"/>
</dbReference>
<sequence length="585" mass="64083">MLTLGISAYYHDAAACLLSDGRILGAAQEERFTRQKYDPALPVNAVRYCLEQAGATIADVDRLAFYEVPRHKRSRQEWQAARRTEGPEVKVTAQETEARLRDGLQWTGDIHFVDHHRAHAASAYYVSGFDDAAVLVCDAVGEWDTTTFWHGRGPELTRLGGVRFPDSLGLFYSCLTSYLGYRPNSDEYKVMGLASYGKPTYEASLRKLLELDADGGFTMDTQVLDFVGEPEGYRSNLAELLGIPARRPGDPVLPHHADIAASGQVVLESTVSALLDWLSRQRQTTNLCLAGGVALNCRANAVAFEASAFTRMFVQPAAGDAGTALGAALCAEPPEIRTAAAPSVMRHAYLGPSYGSDAVAELLTGAGVPFRDFRNDEQGLVDAVAGALAEGRTVGWFHGRMEFGPRALGARSILADPRREDMRDRLNSKIKWREEFRPFAPAVPEERAEEFFVMGRTSPFMIDLFKVRRPDVLGAVTHVDGTARVQTVNAAVAPRYHRLLHRFGTLTGVPVLLNTSFNLSDEPVVCTPVDALRTFLRSSLDLLCLEDLLVDAASVPAELREAATEEHRFVAGAGLRQGGELYSFF</sequence>
<keyword evidence="5" id="KW-1185">Reference proteome</keyword>
<dbReference type="RefSeq" id="WP_004992643.1">
    <property type="nucleotide sequence ID" value="NZ_CP023700.1"/>
</dbReference>
<feature type="domain" description="Carbamoyltransferase" evidence="2">
    <location>
        <begin position="4"/>
        <end position="329"/>
    </location>
</feature>
<evidence type="ECO:0000259" key="3">
    <source>
        <dbReference type="Pfam" id="PF16861"/>
    </source>
</evidence>
<dbReference type="CDD" id="cd24098">
    <property type="entry name" value="ASKHA_NBD_TobZ_N"/>
    <property type="match status" value="1"/>
</dbReference>
<dbReference type="InterPro" id="IPR038152">
    <property type="entry name" value="Carbam_trans_C_sf"/>
</dbReference>
<dbReference type="Pfam" id="PF02543">
    <property type="entry name" value="Carbam_trans_N"/>
    <property type="match status" value="1"/>
</dbReference>
<organism evidence="4 5">
    <name type="scientific">Streptomyces viridosporus T7A</name>
    <dbReference type="NCBI Taxonomy" id="665577"/>
    <lineage>
        <taxon>Bacteria</taxon>
        <taxon>Bacillati</taxon>
        <taxon>Actinomycetota</taxon>
        <taxon>Actinomycetes</taxon>
        <taxon>Kitasatosporales</taxon>
        <taxon>Streptomycetaceae</taxon>
        <taxon>Streptomyces</taxon>
    </lineage>
</organism>
<evidence type="ECO:0000313" key="5">
    <source>
        <dbReference type="Proteomes" id="UP000327143"/>
    </source>
</evidence>
<feature type="domain" description="Carbamoyltransferase C-terminal" evidence="3">
    <location>
        <begin position="386"/>
        <end position="550"/>
    </location>
</feature>
<comment type="similarity">
    <text evidence="1">Belongs to the NodU/CmcH family.</text>
</comment>
<dbReference type="InterPro" id="IPR051338">
    <property type="entry name" value="NodU/CmcH_Carbamoyltrnsfr"/>
</dbReference>
<accession>A0ABX6AA14</accession>
<reference evidence="4 5" key="1">
    <citation type="submission" date="2017-09" db="EMBL/GenBank/DDBJ databases">
        <authorList>
            <person name="Lee N."/>
            <person name="Cho B.-K."/>
        </authorList>
    </citation>
    <scope>NUCLEOTIDE SEQUENCE [LARGE SCALE GENOMIC DNA]</scope>
    <source>
        <strain evidence="4 5">ATCC 39115</strain>
    </source>
</reference>
<dbReference type="InterPro" id="IPR003696">
    <property type="entry name" value="Carbtransf_dom"/>
</dbReference>
<evidence type="ECO:0000256" key="1">
    <source>
        <dbReference type="ARBA" id="ARBA00006129"/>
    </source>
</evidence>
<dbReference type="Pfam" id="PF16861">
    <property type="entry name" value="Carbam_trans_C"/>
    <property type="match status" value="1"/>
</dbReference>
<evidence type="ECO:0000259" key="2">
    <source>
        <dbReference type="Pfam" id="PF02543"/>
    </source>
</evidence>
<gene>
    <name evidence="4" type="ORF">CP969_03755</name>
</gene>
<dbReference type="Gene3D" id="3.30.420.40">
    <property type="match status" value="2"/>
</dbReference>
<dbReference type="SUPFAM" id="SSF53067">
    <property type="entry name" value="Actin-like ATPase domain"/>
    <property type="match status" value="1"/>
</dbReference>
<name>A0ABX6AA14_STRVD</name>
<dbReference type="PANTHER" id="PTHR34847:SF1">
    <property type="entry name" value="NODULATION PROTEIN U"/>
    <property type="match status" value="1"/>
</dbReference>
<dbReference type="InterPro" id="IPR031730">
    <property type="entry name" value="Carbam_trans_C"/>
</dbReference>
<dbReference type="Gene3D" id="3.90.870.20">
    <property type="entry name" value="Carbamoyltransferase, C-terminal domain"/>
    <property type="match status" value="1"/>
</dbReference>
<protein>
    <submittedName>
        <fullName evidence="4">Carbamoyltransferase</fullName>
    </submittedName>
</protein>
<proteinExistence type="inferred from homology"/>
<dbReference type="Proteomes" id="UP000327143">
    <property type="component" value="Chromosome"/>
</dbReference>
<evidence type="ECO:0000313" key="4">
    <source>
        <dbReference type="EMBL" id="QEU83899.1"/>
    </source>
</evidence>